<evidence type="ECO:0000313" key="4">
    <source>
        <dbReference type="EMBL" id="GJS63554.1"/>
    </source>
</evidence>
<dbReference type="Gene3D" id="1.25.40.20">
    <property type="entry name" value="Ankyrin repeat-containing domain"/>
    <property type="match status" value="1"/>
</dbReference>
<dbReference type="PANTHER" id="PTHR24186">
    <property type="entry name" value="PROTEIN PHOSPHATASE 1 REGULATORY SUBUNIT"/>
    <property type="match status" value="1"/>
</dbReference>
<keyword evidence="2 3" id="KW-0040">ANK repeat</keyword>
<proteinExistence type="predicted"/>
<dbReference type="SUPFAM" id="SSF48403">
    <property type="entry name" value="Ankyrin repeat"/>
    <property type="match status" value="1"/>
</dbReference>
<evidence type="ECO:0000313" key="5">
    <source>
        <dbReference type="Proteomes" id="UP001151760"/>
    </source>
</evidence>
<dbReference type="EMBL" id="BQNB010009440">
    <property type="protein sequence ID" value="GJS63554.1"/>
    <property type="molecule type" value="Genomic_DNA"/>
</dbReference>
<gene>
    <name evidence="4" type="ORF">Tco_0678118</name>
</gene>
<dbReference type="Pfam" id="PF12796">
    <property type="entry name" value="Ank_2"/>
    <property type="match status" value="1"/>
</dbReference>
<dbReference type="SMART" id="SM00248">
    <property type="entry name" value="ANK"/>
    <property type="match status" value="2"/>
</dbReference>
<dbReference type="Proteomes" id="UP001151760">
    <property type="component" value="Unassembled WGS sequence"/>
</dbReference>
<dbReference type="PROSITE" id="PS50088">
    <property type="entry name" value="ANK_REPEAT"/>
    <property type="match status" value="1"/>
</dbReference>
<accession>A0ABQ4XEC1</accession>
<comment type="caution">
    <text evidence="4">The sequence shown here is derived from an EMBL/GenBank/DDBJ whole genome shotgun (WGS) entry which is preliminary data.</text>
</comment>
<protein>
    <submittedName>
        <fullName evidence="4">Ankyrin repeat-containing protein ITN1-like protein</fullName>
    </submittedName>
</protein>
<evidence type="ECO:0000256" key="1">
    <source>
        <dbReference type="ARBA" id="ARBA00022737"/>
    </source>
</evidence>
<sequence>MAGRGGRWLWLAGGGCGVVGRRWWSDKIWWSEGEVVRWVLMLVSFKGLVWWIRVVITTLYSAAKKEHLEVMKELLKYSDKKTLTRRSRLEFDPLHIAASEGHHDHHKETLLLSLLQLQKNTLLCCCSGATVKDPSLLDIPRSNGITALHLAARLGHVETLKTLLDKDPQLARRTGKKHIGLRWWWY</sequence>
<name>A0ABQ4XEC1_9ASTR</name>
<dbReference type="PANTHER" id="PTHR24186:SF48">
    <property type="entry name" value="ANKYRIN REPEAT-CONTAINING PROTEIN ITN1"/>
    <property type="match status" value="1"/>
</dbReference>
<dbReference type="PROSITE" id="PS50297">
    <property type="entry name" value="ANK_REP_REGION"/>
    <property type="match status" value="1"/>
</dbReference>
<dbReference type="InterPro" id="IPR002110">
    <property type="entry name" value="Ankyrin_rpt"/>
</dbReference>
<evidence type="ECO:0000256" key="3">
    <source>
        <dbReference type="PROSITE-ProRule" id="PRU00023"/>
    </source>
</evidence>
<organism evidence="4 5">
    <name type="scientific">Tanacetum coccineum</name>
    <dbReference type="NCBI Taxonomy" id="301880"/>
    <lineage>
        <taxon>Eukaryota</taxon>
        <taxon>Viridiplantae</taxon>
        <taxon>Streptophyta</taxon>
        <taxon>Embryophyta</taxon>
        <taxon>Tracheophyta</taxon>
        <taxon>Spermatophyta</taxon>
        <taxon>Magnoliopsida</taxon>
        <taxon>eudicotyledons</taxon>
        <taxon>Gunneridae</taxon>
        <taxon>Pentapetalae</taxon>
        <taxon>asterids</taxon>
        <taxon>campanulids</taxon>
        <taxon>Asterales</taxon>
        <taxon>Asteraceae</taxon>
        <taxon>Asteroideae</taxon>
        <taxon>Anthemideae</taxon>
        <taxon>Anthemidinae</taxon>
        <taxon>Tanacetum</taxon>
    </lineage>
</organism>
<reference evidence="4" key="2">
    <citation type="submission" date="2022-01" db="EMBL/GenBank/DDBJ databases">
        <authorList>
            <person name="Yamashiro T."/>
            <person name="Shiraishi A."/>
            <person name="Satake H."/>
            <person name="Nakayama K."/>
        </authorList>
    </citation>
    <scope>NUCLEOTIDE SEQUENCE</scope>
</reference>
<feature type="repeat" description="ANK" evidence="3">
    <location>
        <begin position="143"/>
        <end position="175"/>
    </location>
</feature>
<reference evidence="4" key="1">
    <citation type="journal article" date="2022" name="Int. J. Mol. Sci.">
        <title>Draft Genome of Tanacetum Coccineum: Genomic Comparison of Closely Related Tanacetum-Family Plants.</title>
        <authorList>
            <person name="Yamashiro T."/>
            <person name="Shiraishi A."/>
            <person name="Nakayama K."/>
            <person name="Satake H."/>
        </authorList>
    </citation>
    <scope>NUCLEOTIDE SEQUENCE</scope>
</reference>
<dbReference type="InterPro" id="IPR036770">
    <property type="entry name" value="Ankyrin_rpt-contain_sf"/>
</dbReference>
<evidence type="ECO:0000256" key="2">
    <source>
        <dbReference type="ARBA" id="ARBA00023043"/>
    </source>
</evidence>
<keyword evidence="1" id="KW-0677">Repeat</keyword>
<keyword evidence="5" id="KW-1185">Reference proteome</keyword>